<evidence type="ECO:0000313" key="1">
    <source>
        <dbReference type="EMBL" id="GBF58273.1"/>
    </source>
</evidence>
<dbReference type="EMBL" id="BFBR01000005">
    <property type="protein sequence ID" value="GBF58273.1"/>
    <property type="molecule type" value="Genomic_DNA"/>
</dbReference>
<comment type="caution">
    <text evidence="1">The sequence shown here is derived from an EMBL/GenBank/DDBJ whole genome shotgun (WGS) entry which is preliminary data.</text>
</comment>
<organism evidence="1 2">
    <name type="scientific">Candidatus Phycosocius bacilliformis</name>
    <dbReference type="NCBI Taxonomy" id="1445552"/>
    <lineage>
        <taxon>Bacteria</taxon>
        <taxon>Pseudomonadati</taxon>
        <taxon>Pseudomonadota</taxon>
        <taxon>Alphaproteobacteria</taxon>
        <taxon>Caulobacterales</taxon>
        <taxon>Caulobacterales incertae sedis</taxon>
        <taxon>Candidatus Phycosocius</taxon>
    </lineage>
</organism>
<evidence type="ECO:0000313" key="2">
    <source>
        <dbReference type="Proteomes" id="UP000245086"/>
    </source>
</evidence>
<dbReference type="AlphaFoldDB" id="A0A2P2EB57"/>
<proteinExistence type="predicted"/>
<name>A0A2P2EB57_9PROT</name>
<dbReference type="Proteomes" id="UP000245086">
    <property type="component" value="Unassembled WGS sequence"/>
</dbReference>
<accession>A0A2P2EB57</accession>
<protein>
    <submittedName>
        <fullName evidence="1">Uncharacterized protein</fullName>
    </submittedName>
</protein>
<gene>
    <name evidence="1" type="ORF">PbB2_01946</name>
</gene>
<keyword evidence="2" id="KW-1185">Reference proteome</keyword>
<sequence length="191" mass="21329">MRTGDETLKIIPFQPSPQVSAIHLLNAPSNVRFLSSRVPNLPFRFREGFRMLLGVRKCPENEVLLCQTHNAEGNSYPVSLSKPPLFKVSKPMSALTIPNAWALFMLGYMNYLPTYGSVDAALCAFKQTQTKEEKTEVTAFLKLAATSSDEALNAAYVEFEKLNPMISGDIPYVEPLVGFYVGCWEAWQNCP</sequence>
<reference evidence="1 2" key="1">
    <citation type="journal article" date="2018" name="Genome Announc.">
        <title>Draft Genome Sequence of "Candidatus Phycosocius bacilliformis," an Alphaproteobacterial Ectosymbiont of the Hydrocarbon-Producing Green Alga Botryococcus braunii.</title>
        <authorList>
            <person name="Tanabe Y."/>
            <person name="Yamaguchi H."/>
            <person name="Watanabe M.M."/>
        </authorList>
    </citation>
    <scope>NUCLEOTIDE SEQUENCE [LARGE SCALE GENOMIC DNA]</scope>
    <source>
        <strain evidence="1 2">BOTRYCO-2</strain>
    </source>
</reference>